<reference evidence="2 3" key="1">
    <citation type="journal article" date="2008" name="PLoS Genet.">
        <title>Genomic islands in the pathogenic filamentous fungus Aspergillus fumigatus.</title>
        <authorList>
            <person name="Fedorova N.D."/>
            <person name="Khaldi N."/>
            <person name="Joardar V.S."/>
            <person name="Maiti R."/>
            <person name="Amedeo P."/>
            <person name="Anderson M.J."/>
            <person name="Crabtree J."/>
            <person name="Silva J.C."/>
            <person name="Badger J.H."/>
            <person name="Albarraq A."/>
            <person name="Angiuoli S."/>
            <person name="Bussey H."/>
            <person name="Bowyer P."/>
            <person name="Cotty P.J."/>
            <person name="Dyer P.S."/>
            <person name="Egan A."/>
            <person name="Galens K."/>
            <person name="Fraser-Liggett C.M."/>
            <person name="Haas B.J."/>
            <person name="Inman J.M."/>
            <person name="Kent R."/>
            <person name="Lemieux S."/>
            <person name="Malavazi I."/>
            <person name="Orvis J."/>
            <person name="Roemer T."/>
            <person name="Ronning C.M."/>
            <person name="Sundaram J.P."/>
            <person name="Sutton G."/>
            <person name="Turner G."/>
            <person name="Venter J.C."/>
            <person name="White O.R."/>
            <person name="Whitty B.R."/>
            <person name="Youngman P."/>
            <person name="Wolfe K.H."/>
            <person name="Goldman G.H."/>
            <person name="Wortman J.R."/>
            <person name="Jiang B."/>
            <person name="Denning D.W."/>
            <person name="Nierman W.C."/>
        </authorList>
    </citation>
    <scope>NUCLEOTIDE SEQUENCE [LARGE SCALE GENOMIC DNA]</scope>
    <source>
        <strain evidence="3">ATCC 1007 / CBS 513.65 / DSM 816 / NCTC 3887 / NRRL 1</strain>
    </source>
</reference>
<proteinExistence type="predicted"/>
<dbReference type="KEGG" id="act:ACLA_092020"/>
<feature type="region of interest" description="Disordered" evidence="1">
    <location>
        <begin position="589"/>
        <end position="633"/>
    </location>
</feature>
<feature type="region of interest" description="Disordered" evidence="1">
    <location>
        <begin position="302"/>
        <end position="365"/>
    </location>
</feature>
<feature type="compositionally biased region" description="Basic and acidic residues" evidence="1">
    <location>
        <begin position="396"/>
        <end position="408"/>
    </location>
</feature>
<dbReference type="GeneID" id="4705175"/>
<feature type="region of interest" description="Disordered" evidence="1">
    <location>
        <begin position="83"/>
        <end position="208"/>
    </location>
</feature>
<feature type="compositionally biased region" description="Basic and acidic residues" evidence="1">
    <location>
        <begin position="115"/>
        <end position="128"/>
    </location>
</feature>
<dbReference type="eggNOG" id="ENOG502S1ZU">
    <property type="taxonomic scope" value="Eukaryota"/>
</dbReference>
<protein>
    <submittedName>
        <fullName evidence="2">LPXTG-motif cell wall anchor domain protein, putative</fullName>
    </submittedName>
</protein>
<feature type="compositionally biased region" description="Polar residues" evidence="1">
    <location>
        <begin position="531"/>
        <end position="541"/>
    </location>
</feature>
<feature type="compositionally biased region" description="Polar residues" evidence="1">
    <location>
        <begin position="421"/>
        <end position="441"/>
    </location>
</feature>
<feature type="region of interest" description="Disordered" evidence="1">
    <location>
        <begin position="396"/>
        <end position="568"/>
    </location>
</feature>
<gene>
    <name evidence="2" type="ORF">ACLA_092020</name>
</gene>
<feature type="compositionally biased region" description="Low complexity" evidence="1">
    <location>
        <begin position="411"/>
        <end position="420"/>
    </location>
</feature>
<organism evidence="2 3">
    <name type="scientific">Aspergillus clavatus (strain ATCC 1007 / CBS 513.65 / DSM 816 / NCTC 3887 / NRRL 1 / QM 1276 / 107)</name>
    <dbReference type="NCBI Taxonomy" id="344612"/>
    <lineage>
        <taxon>Eukaryota</taxon>
        <taxon>Fungi</taxon>
        <taxon>Dikarya</taxon>
        <taxon>Ascomycota</taxon>
        <taxon>Pezizomycotina</taxon>
        <taxon>Eurotiomycetes</taxon>
        <taxon>Eurotiomycetidae</taxon>
        <taxon>Eurotiales</taxon>
        <taxon>Aspergillaceae</taxon>
        <taxon>Aspergillus</taxon>
        <taxon>Aspergillus subgen. Fumigati</taxon>
    </lineage>
</organism>
<dbReference type="OrthoDB" id="5369729at2759"/>
<feature type="compositionally biased region" description="Polar residues" evidence="1">
    <location>
        <begin position="789"/>
        <end position="808"/>
    </location>
</feature>
<dbReference type="HOGENOM" id="CLU_012939_1_0_1"/>
<feature type="compositionally biased region" description="Polar residues" evidence="1">
    <location>
        <begin position="35"/>
        <end position="45"/>
    </location>
</feature>
<evidence type="ECO:0000313" key="2">
    <source>
        <dbReference type="EMBL" id="EAW11504.1"/>
    </source>
</evidence>
<dbReference type="EMBL" id="DS027052">
    <property type="protein sequence ID" value="EAW11504.1"/>
    <property type="molecule type" value="Genomic_DNA"/>
</dbReference>
<evidence type="ECO:0000256" key="1">
    <source>
        <dbReference type="SAM" id="MobiDB-lite"/>
    </source>
</evidence>
<feature type="compositionally biased region" description="Low complexity" evidence="1">
    <location>
        <begin position="167"/>
        <end position="207"/>
    </location>
</feature>
<feature type="compositionally biased region" description="Polar residues" evidence="1">
    <location>
        <begin position="496"/>
        <end position="506"/>
    </location>
</feature>
<feature type="region of interest" description="Disordered" evidence="1">
    <location>
        <begin position="744"/>
        <end position="903"/>
    </location>
</feature>
<feature type="compositionally biased region" description="Polar residues" evidence="1">
    <location>
        <begin position="592"/>
        <end position="602"/>
    </location>
</feature>
<feature type="compositionally biased region" description="Polar residues" evidence="1">
    <location>
        <begin position="558"/>
        <end position="568"/>
    </location>
</feature>
<dbReference type="VEuPathDB" id="FungiDB:ACLA_092020"/>
<feature type="compositionally biased region" description="Basic and acidic residues" evidence="1">
    <location>
        <begin position="352"/>
        <end position="365"/>
    </location>
</feature>
<feature type="region of interest" description="Disordered" evidence="1">
    <location>
        <begin position="681"/>
        <end position="705"/>
    </location>
</feature>
<keyword evidence="3" id="KW-1185">Reference proteome</keyword>
<feature type="compositionally biased region" description="Polar residues" evidence="1">
    <location>
        <begin position="886"/>
        <end position="903"/>
    </location>
</feature>
<accession>A1CF55</accession>
<feature type="compositionally biased region" description="Low complexity" evidence="1">
    <location>
        <begin position="814"/>
        <end position="824"/>
    </location>
</feature>
<feature type="compositionally biased region" description="Basic and acidic residues" evidence="1">
    <location>
        <begin position="542"/>
        <end position="557"/>
    </location>
</feature>
<name>A1CF55_ASPCL</name>
<feature type="compositionally biased region" description="Low complexity" evidence="1">
    <location>
        <begin position="450"/>
        <end position="466"/>
    </location>
</feature>
<dbReference type="OMA" id="RMEDYHA"/>
<dbReference type="AlphaFoldDB" id="A1CF55"/>
<dbReference type="RefSeq" id="XP_001272930.1">
    <property type="nucleotide sequence ID" value="XM_001272929.1"/>
</dbReference>
<feature type="region of interest" description="Disordered" evidence="1">
    <location>
        <begin position="230"/>
        <end position="288"/>
    </location>
</feature>
<feature type="compositionally biased region" description="Low complexity" evidence="1">
    <location>
        <begin position="608"/>
        <end position="619"/>
    </location>
</feature>
<feature type="compositionally biased region" description="Low complexity" evidence="1">
    <location>
        <begin position="83"/>
        <end position="104"/>
    </location>
</feature>
<feature type="compositionally biased region" description="Polar residues" evidence="1">
    <location>
        <begin position="230"/>
        <end position="253"/>
    </location>
</feature>
<dbReference type="Proteomes" id="UP000006701">
    <property type="component" value="Unassembled WGS sequence"/>
</dbReference>
<sequence length="1013" mass="110551">MSKDVAFSPVSTIIPRSPPDDTLHRRHPRRRRQTDSAVLLNQTIDAPQRDPHRIQARRSVVNASSWVATAEDNLAPASYTLTTSPLSSPRLNQVESSSLSSSSLVYPWRRQRSQRHSDDPHSDPDPAHDNNYFHNTNSKPETKTHSRQTVMFAADPRDAGRATTLKSASTSDSPSAPAATTITTTTTTTTSPSSSSSYPHASSSSVPRLPQSRFSFEYQIPLHKRALTSSHGTFPIEPTSSADPSPTPQQQRTFLYDRPWRAVPGFSLSRPRDPTASATSSHLPSPLSFSEESSDLAWPFDADSTNNALNSNASKRRRKKSLSQYQQPNIQADVKGRMPSATTPYVQGNPLAEERDRAINRVDLSDLEDGARTPLAEDPRSKNEDIFLNIARSDSKRRDSLGRSELRRSRLGLSGSHLRSPTSRFNEQTPSPDHQQLNTYETPLHSHHTSPSNPYSALPYSYSASAHPLDDHSRSRHSVIGSSSRSTIGLPRSRFNRTSPDDSPQSPEIPIERRGSLQDPRAYRHSALASIRSSRQPSGSDVTERARVEPDRSRQDGTESTLSTTAPSTVWDELEDLKSRIKKLELTGKLPPSSQAAISSVSGERPRTATTTVTTVSSSPKHNHKTSNLSGDSENVANPVHPLLHSALLKAKTVLSNEVFKALDAAVTDALALSNTLGTNQAPSGGVSCVNGYSPSDRQNRRKADSVCRSLTELCIALSDVQPPQQQQASSGDDDTITQLHVSTNGEAPTPALPFRRSTIQAPEDIGLGRRKSITNRLEARRASLAAATHTSSKDQSPVADGSNTQLPGGSAPRSRLNRLSTTLRTKRLQPDEDNGDEPNPHSRSFSRAMTDMDNPRPIKRFPTRERTGVYTASQTAPDTPRDQSSRLSYQSPRTQLRTPTVQSSIPLRRSLVPPGSFTPATSRSNILAGSRRYGAPDHAATPSGIPMPPSPGENVHSQTRISVSSSKQAASYTPIQQNRIRANSMGVRAFGLRHRPMATYDDAASSVNVSID</sequence>
<feature type="region of interest" description="Disordered" evidence="1">
    <location>
        <begin position="1"/>
        <end position="54"/>
    </location>
</feature>
<feature type="compositionally biased region" description="Polar residues" evidence="1">
    <location>
        <begin position="303"/>
        <end position="313"/>
    </location>
</feature>
<evidence type="ECO:0000313" key="3">
    <source>
        <dbReference type="Proteomes" id="UP000006701"/>
    </source>
</evidence>